<accession>A0ABR3FZ83</accession>
<proteinExistence type="predicted"/>
<dbReference type="InterPro" id="IPR001810">
    <property type="entry name" value="F-box_dom"/>
</dbReference>
<protein>
    <recommendedName>
        <fullName evidence="1">F-box domain-containing protein</fullName>
    </recommendedName>
</protein>
<organism evidence="2 3">
    <name type="scientific">Marasmius crinis-equi</name>
    <dbReference type="NCBI Taxonomy" id="585013"/>
    <lineage>
        <taxon>Eukaryota</taxon>
        <taxon>Fungi</taxon>
        <taxon>Dikarya</taxon>
        <taxon>Basidiomycota</taxon>
        <taxon>Agaricomycotina</taxon>
        <taxon>Agaricomycetes</taxon>
        <taxon>Agaricomycetidae</taxon>
        <taxon>Agaricales</taxon>
        <taxon>Marasmiineae</taxon>
        <taxon>Marasmiaceae</taxon>
        <taxon>Marasmius</taxon>
    </lineage>
</organism>
<dbReference type="CDD" id="cd09917">
    <property type="entry name" value="F-box_SF"/>
    <property type="match status" value="1"/>
</dbReference>
<dbReference type="SUPFAM" id="SSF81383">
    <property type="entry name" value="F-box domain"/>
    <property type="match status" value="1"/>
</dbReference>
<dbReference type="PROSITE" id="PS50181">
    <property type="entry name" value="FBOX"/>
    <property type="match status" value="1"/>
</dbReference>
<gene>
    <name evidence="2" type="ORF">V5O48_001284</name>
</gene>
<comment type="caution">
    <text evidence="2">The sequence shown here is derived from an EMBL/GenBank/DDBJ whole genome shotgun (WGS) entry which is preliminary data.</text>
</comment>
<keyword evidence="3" id="KW-1185">Reference proteome</keyword>
<dbReference type="Gene3D" id="1.20.1280.50">
    <property type="match status" value="1"/>
</dbReference>
<dbReference type="SMART" id="SM00256">
    <property type="entry name" value="FBOX"/>
    <property type="match status" value="1"/>
</dbReference>
<evidence type="ECO:0000313" key="2">
    <source>
        <dbReference type="EMBL" id="KAL0580726.1"/>
    </source>
</evidence>
<dbReference type="Pfam" id="PF00646">
    <property type="entry name" value="F-box"/>
    <property type="match status" value="1"/>
</dbReference>
<name>A0ABR3FZ83_9AGAR</name>
<dbReference type="EMBL" id="JBAHYK010000024">
    <property type="protein sequence ID" value="KAL0580726.1"/>
    <property type="molecule type" value="Genomic_DNA"/>
</dbReference>
<sequence>MADSEDPSNQVWWLLSCLPYCPSKEDIAREHHYINAVALPFCDEDDELDEVEEFYLDDSHFGKIPTIIRDRDPKALYNVRLSGGLPFFSDEDGVFELESTVWRNVDELRSAYNFTRVNVRQWARNSVQKYRKSKDLRTMLDLPQELIFEILSHVHPIDLHAFRRVNRAFRTFLSSPSSNVIWRRSFETSSAPSTPLCPVDVNGWEWARLLFGSSKCDDCETASEMVHDDMPIEAVQQMSIVHDMILKTLDQSMPPSPYYTEPDYLVQADFDAVLQECVRLQENIDKGVEGADAEMEQYKTTRRAYVQTQLAHVRECNGWLIEVKELFESAMRQKYDYHVKSIRKLLRREGFKDVDIRTGESDLRALASDERNPYNTHFNEDVARYPQLTRSNWRKIRERYRAVIEGHAQRRLRNERTELVHRTIDDFRKTLPPMKWRYWPPEGLLHGMRPFRDLIQLSPAYADNIGVEEACENGKALLQPLIDDWLSGVHEHLRNEVHKAVAAESTSTVDPLQLSTSVFRCSKHLGHDGRCLIGWESVALHLRFNYIHDDGDTSHISFSRRGYNAVRVLLQLLNLDAATTLAKDLDARGDRFVCLSCGESKTRVGFSWREAIVHQMIRRNHDDILWKVLPSRYAALLKKREVDPTYAEDVWSCNHCPAHLEENVIRRNAVSHVFDVHGVRRPQEDVDFFYVPQPGGRTSIEFRSVPDAALHLCLTCQSKVVMMTEDRMLMHQWDKHQDKTPIKGRAYVCVWEGITTNDKTDSTNQIEESGEVSTAVV</sequence>
<reference evidence="2 3" key="1">
    <citation type="submission" date="2024-02" db="EMBL/GenBank/DDBJ databases">
        <title>A draft genome for the cacao thread blight pathogen Marasmius crinis-equi.</title>
        <authorList>
            <person name="Cohen S.P."/>
            <person name="Baruah I.K."/>
            <person name="Amoako-Attah I."/>
            <person name="Bukari Y."/>
            <person name="Meinhardt L.W."/>
            <person name="Bailey B.A."/>
        </authorList>
    </citation>
    <scope>NUCLEOTIDE SEQUENCE [LARGE SCALE GENOMIC DNA]</scope>
    <source>
        <strain evidence="2 3">GH-76</strain>
    </source>
</reference>
<dbReference type="Proteomes" id="UP001465976">
    <property type="component" value="Unassembled WGS sequence"/>
</dbReference>
<feature type="domain" description="F-box" evidence="1">
    <location>
        <begin position="136"/>
        <end position="185"/>
    </location>
</feature>
<evidence type="ECO:0000313" key="3">
    <source>
        <dbReference type="Proteomes" id="UP001465976"/>
    </source>
</evidence>
<dbReference type="InterPro" id="IPR036047">
    <property type="entry name" value="F-box-like_dom_sf"/>
</dbReference>
<evidence type="ECO:0000259" key="1">
    <source>
        <dbReference type="PROSITE" id="PS50181"/>
    </source>
</evidence>